<evidence type="ECO:0000256" key="5">
    <source>
        <dbReference type="SAM" id="MobiDB-lite"/>
    </source>
</evidence>
<feature type="region of interest" description="Disordered" evidence="5">
    <location>
        <begin position="30"/>
        <end position="54"/>
    </location>
</feature>
<proteinExistence type="predicted"/>
<dbReference type="PANTHER" id="PTHR13014">
    <property type="entry name" value="MITOCHONDRIAL 28S RIBOSOMAL PROTEIN S30/P52 PRO-APOTOTIC PROTEIN"/>
    <property type="match status" value="1"/>
</dbReference>
<comment type="subcellular location">
    <subcellularLocation>
        <location evidence="1">Mitochondrion</location>
    </subcellularLocation>
</comment>
<dbReference type="GO" id="GO:0003735">
    <property type="term" value="F:structural constituent of ribosome"/>
    <property type="evidence" value="ECO:0007669"/>
    <property type="project" value="InterPro"/>
</dbReference>
<keyword evidence="2 6" id="KW-0689">Ribosomal protein</keyword>
<dbReference type="InterPro" id="IPR010793">
    <property type="entry name" value="Ribosomal_mL37/mL65"/>
</dbReference>
<sequence length="215" mass="25274">MLISVNRRPLLQCYLLAQNSYTNIRTLSSTVQQSQHQKSDEQSSTNDGDDNWFNVESGADIDERVVPKPISYRPDHLPQLRKRQKQKPWWKFRYFVDINSLPSEQAEYTEKPEYPPIYEPTSDGKRKQIRLDWYQAIRRLPTAEQKIYEITKHYGHLSLMIDPVMSTYNGLPTQQSITRTHLINELPESYRSNDNLTNVDNIEHLRQQILSIIAA</sequence>
<gene>
    <name evidence="6" type="ORF">BLA29_009826</name>
</gene>
<dbReference type="PANTHER" id="PTHR13014:SF3">
    <property type="entry name" value="LARGE RIBOSOMAL SUBUNIT PROTEIN ML65"/>
    <property type="match status" value="1"/>
</dbReference>
<dbReference type="EMBL" id="MUJZ01043415">
    <property type="protein sequence ID" value="OTF75151.1"/>
    <property type="molecule type" value="Genomic_DNA"/>
</dbReference>
<accession>A0A1Y3B2V3</accession>
<evidence type="ECO:0000313" key="6">
    <source>
        <dbReference type="EMBL" id="OTF75151.1"/>
    </source>
</evidence>
<protein>
    <submittedName>
        <fullName evidence="6">Ribosomal protein S30-like protein</fullName>
    </submittedName>
</protein>
<keyword evidence="3" id="KW-0496">Mitochondrion</keyword>
<comment type="caution">
    <text evidence="6">The sequence shown here is derived from an EMBL/GenBank/DDBJ whole genome shotgun (WGS) entry which is preliminary data.</text>
</comment>
<organism evidence="6 7">
    <name type="scientific">Euroglyphus maynei</name>
    <name type="common">Mayne's house dust mite</name>
    <dbReference type="NCBI Taxonomy" id="6958"/>
    <lineage>
        <taxon>Eukaryota</taxon>
        <taxon>Metazoa</taxon>
        <taxon>Ecdysozoa</taxon>
        <taxon>Arthropoda</taxon>
        <taxon>Chelicerata</taxon>
        <taxon>Arachnida</taxon>
        <taxon>Acari</taxon>
        <taxon>Acariformes</taxon>
        <taxon>Sarcoptiformes</taxon>
        <taxon>Astigmata</taxon>
        <taxon>Psoroptidia</taxon>
        <taxon>Analgoidea</taxon>
        <taxon>Pyroglyphidae</taxon>
        <taxon>Pyroglyphinae</taxon>
        <taxon>Euroglyphus</taxon>
    </lineage>
</organism>
<dbReference type="AlphaFoldDB" id="A0A1Y3B2V3"/>
<feature type="compositionally biased region" description="Polar residues" evidence="5">
    <location>
        <begin position="30"/>
        <end position="46"/>
    </location>
</feature>
<dbReference type="Proteomes" id="UP000194236">
    <property type="component" value="Unassembled WGS sequence"/>
</dbReference>
<evidence type="ECO:0000256" key="3">
    <source>
        <dbReference type="ARBA" id="ARBA00023128"/>
    </source>
</evidence>
<evidence type="ECO:0000313" key="7">
    <source>
        <dbReference type="Proteomes" id="UP000194236"/>
    </source>
</evidence>
<dbReference type="GO" id="GO:0006412">
    <property type="term" value="P:translation"/>
    <property type="evidence" value="ECO:0007669"/>
    <property type="project" value="InterPro"/>
</dbReference>
<keyword evidence="4" id="KW-0687">Ribonucleoprotein</keyword>
<dbReference type="Pfam" id="PF07147">
    <property type="entry name" value="PDCD9"/>
    <property type="match status" value="1"/>
</dbReference>
<evidence type="ECO:0000256" key="2">
    <source>
        <dbReference type="ARBA" id="ARBA00022980"/>
    </source>
</evidence>
<dbReference type="GO" id="GO:0005762">
    <property type="term" value="C:mitochondrial large ribosomal subunit"/>
    <property type="evidence" value="ECO:0007669"/>
    <property type="project" value="TreeGrafter"/>
</dbReference>
<dbReference type="OrthoDB" id="6041973at2759"/>
<dbReference type="InterPro" id="IPR039982">
    <property type="entry name" value="Ribosomal_mL65"/>
</dbReference>
<reference evidence="6 7" key="1">
    <citation type="submission" date="2017-03" db="EMBL/GenBank/DDBJ databases">
        <title>Genome Survey of Euroglyphus maynei.</title>
        <authorList>
            <person name="Arlian L.G."/>
            <person name="Morgan M.S."/>
            <person name="Rider S.D."/>
        </authorList>
    </citation>
    <scope>NUCLEOTIDE SEQUENCE [LARGE SCALE GENOMIC DNA]</scope>
    <source>
        <strain evidence="6">Arlian Lab</strain>
        <tissue evidence="6">Whole body</tissue>
    </source>
</reference>
<evidence type="ECO:0000256" key="4">
    <source>
        <dbReference type="ARBA" id="ARBA00023274"/>
    </source>
</evidence>
<feature type="non-terminal residue" evidence="6">
    <location>
        <position position="215"/>
    </location>
</feature>
<evidence type="ECO:0000256" key="1">
    <source>
        <dbReference type="ARBA" id="ARBA00004173"/>
    </source>
</evidence>
<name>A0A1Y3B2V3_EURMA</name>
<keyword evidence="7" id="KW-1185">Reference proteome</keyword>